<dbReference type="EMBL" id="QGKY02001925">
    <property type="protein sequence ID" value="KAF2546698.1"/>
    <property type="molecule type" value="Genomic_DNA"/>
</dbReference>
<sequence>MRADGEIPSSNNLRLQNLVLTKKESSQNALSAKFSLKKFSLCASCRGLLIYTLQGRPAATSLARARLAVSLPVNSLPILLASNPIGFTDKFDDKGSSGEPVLTGYEQRERPDRMIVVLAVRVTQTAQKVSGYGQACQGFILSP</sequence>
<accession>A0A8S9GR24</accession>
<comment type="caution">
    <text evidence="1">The sequence shown here is derived from an EMBL/GenBank/DDBJ whole genome shotgun (WGS) entry which is preliminary data.</text>
</comment>
<gene>
    <name evidence="1" type="ORF">F2Q70_00021612</name>
</gene>
<proteinExistence type="predicted"/>
<name>A0A8S9GR24_BRACR</name>
<reference evidence="1" key="1">
    <citation type="submission" date="2019-12" db="EMBL/GenBank/DDBJ databases">
        <title>Genome sequencing and annotation of Brassica cretica.</title>
        <authorList>
            <person name="Studholme D.J."/>
            <person name="Sarris P.F."/>
        </authorList>
    </citation>
    <scope>NUCLEOTIDE SEQUENCE</scope>
    <source>
        <strain evidence="1">PFS-102/07</strain>
        <tissue evidence="1">Leaf</tissue>
    </source>
</reference>
<dbReference type="AlphaFoldDB" id="A0A8S9GR24"/>
<protein>
    <submittedName>
        <fullName evidence="1">Uncharacterized protein</fullName>
    </submittedName>
</protein>
<organism evidence="1">
    <name type="scientific">Brassica cretica</name>
    <name type="common">Mustard</name>
    <dbReference type="NCBI Taxonomy" id="69181"/>
    <lineage>
        <taxon>Eukaryota</taxon>
        <taxon>Viridiplantae</taxon>
        <taxon>Streptophyta</taxon>
        <taxon>Embryophyta</taxon>
        <taxon>Tracheophyta</taxon>
        <taxon>Spermatophyta</taxon>
        <taxon>Magnoliopsida</taxon>
        <taxon>eudicotyledons</taxon>
        <taxon>Gunneridae</taxon>
        <taxon>Pentapetalae</taxon>
        <taxon>rosids</taxon>
        <taxon>malvids</taxon>
        <taxon>Brassicales</taxon>
        <taxon>Brassicaceae</taxon>
        <taxon>Brassiceae</taxon>
        <taxon>Brassica</taxon>
    </lineage>
</organism>
<evidence type="ECO:0000313" key="1">
    <source>
        <dbReference type="EMBL" id="KAF2546698.1"/>
    </source>
</evidence>